<evidence type="ECO:0000313" key="7">
    <source>
        <dbReference type="Proteomes" id="UP000319732"/>
    </source>
</evidence>
<feature type="domain" description="DUF3417" evidence="5">
    <location>
        <begin position="11"/>
        <end position="118"/>
    </location>
</feature>
<dbReference type="GO" id="GO:0030170">
    <property type="term" value="F:pyridoxal phosphate binding"/>
    <property type="evidence" value="ECO:0007669"/>
    <property type="project" value="InterPro"/>
</dbReference>
<feature type="modified residue" description="N6-(pyridoxal phosphate)lysine" evidence="4">
    <location>
        <position position="604"/>
    </location>
</feature>
<dbReference type="PIRSF" id="PIRSF000460">
    <property type="entry name" value="Pprylas_GlgP"/>
    <property type="match status" value="1"/>
</dbReference>
<reference evidence="6 7" key="1">
    <citation type="submission" date="2019-06" db="EMBL/GenBank/DDBJ databases">
        <title>Whole genome sequence for Cellvibrionaceae sp. R142.</title>
        <authorList>
            <person name="Wang G."/>
        </authorList>
    </citation>
    <scope>NUCLEOTIDE SEQUENCE [LARGE SCALE GENOMIC DNA]</scope>
    <source>
        <strain evidence="6 7">R142</strain>
    </source>
</reference>
<proteinExistence type="inferred from homology"/>
<comment type="catalytic activity">
    <reaction evidence="1">
        <text>[(1-&gt;4)-alpha-D-glucosyl](n) + phosphate = [(1-&gt;4)-alpha-D-glucosyl](n-1) + alpha-D-glucose 1-phosphate</text>
        <dbReference type="Rhea" id="RHEA:41732"/>
        <dbReference type="Rhea" id="RHEA-COMP:9584"/>
        <dbReference type="Rhea" id="RHEA-COMP:9586"/>
        <dbReference type="ChEBI" id="CHEBI:15444"/>
        <dbReference type="ChEBI" id="CHEBI:43474"/>
        <dbReference type="ChEBI" id="CHEBI:58601"/>
        <dbReference type="EC" id="2.4.1.1"/>
    </reaction>
</comment>
<name>A0A545SZ44_9GAMM</name>
<dbReference type="OrthoDB" id="7229284at2"/>
<organism evidence="6 7">
    <name type="scientific">Exilibacterium tricleocarpae</name>
    <dbReference type="NCBI Taxonomy" id="2591008"/>
    <lineage>
        <taxon>Bacteria</taxon>
        <taxon>Pseudomonadati</taxon>
        <taxon>Pseudomonadota</taxon>
        <taxon>Gammaproteobacteria</taxon>
        <taxon>Cellvibrionales</taxon>
        <taxon>Cellvibrionaceae</taxon>
        <taxon>Exilibacterium</taxon>
    </lineage>
</organism>
<protein>
    <submittedName>
        <fullName evidence="6">Glycosyltransferase family 1 protein</fullName>
    </submittedName>
</protein>
<dbReference type="RefSeq" id="WP_142929103.1">
    <property type="nucleotide sequence ID" value="NZ_ML660103.1"/>
</dbReference>
<keyword evidence="4" id="KW-0663">Pyridoxal phosphate</keyword>
<evidence type="ECO:0000256" key="2">
    <source>
        <dbReference type="ARBA" id="ARBA00006047"/>
    </source>
</evidence>
<dbReference type="Proteomes" id="UP000319732">
    <property type="component" value="Unassembled WGS sequence"/>
</dbReference>
<accession>A0A545SZ44</accession>
<dbReference type="NCBIfam" id="TIGR02094">
    <property type="entry name" value="more_P_ylases"/>
    <property type="match status" value="1"/>
</dbReference>
<sequence length="868" mass="97703">MEPSLFPLRELPPGLEDLALLATDLRWTWSHGGDALWETLDPQAWKLTENPYVVLQNISRERLQALAEDSEFQLRLRRLISARNAYCEQPGWVGETYPESPVRGIAYFSMEFGLGEALPLYAGGLGVLAGDYLKAASDLGLPLVGVGLLYQEGYFRQTVDTDGWQRETYHYNDPTSIPVRPVSGRDGAWMHVDIRLPCRDVRFRIWQAQVGRVSLYLLDSNDPLNQPGDRGITSKLYGGGQEQRLVQEIALGICGWRLIDALGLEVDTCHLNEGHAAFATIERTRRYMEKTGLDFWEALWATRIGNVFTTHTPVAAGFDRYDTDLLLRYSREYAESLGVEPAALGALGRKDPDDHDEPFNMAYLAMRTCGRSNGVSRLHGEVSRRIFADLYPRWPRAQVPVTHITNGIHVPSWDSPWADAEWTQMAGKERWRSDIAGLDTSVLENVSDAALWVVNGRERADLVDYARTRLARQLAQHDSGEDFSVVSAQILDPNVLTLGFARRFAAYKRPDLLLHDIERFTRLLTNPERPVQIIVAGKAHPADEAGKRAIQRWLQFVQRPAVRAHAVFLEDYDIALAQQLVQGVDVWINTPRRPWEACGTSGMKVLVNGGLNVSSLDGWWAEAYSPEVGWALGDGSEHDGPDDRRRADAADAERLYELLEQEVVPLFYERDSGGVPRRWIQRMRTSMSSLTPQYSTNRMVREYMENLYMPAAAGLAARTRERGKLARELRRWSRQLERHWHEVHIGDVYTRQTPDGWIFQVPVYLGGVAPDAVDVQLFADAPAPAQQPFCVSMQNRANIEGALNSYLYTLAVETRRPAVDFTSRVVAYHAAAQVPAESALIVWHSGEVNIQSIQTETSEDATVGSEPC</sequence>
<comment type="similarity">
    <text evidence="2">Belongs to the glycogen phosphorylase family.</text>
</comment>
<dbReference type="GO" id="GO:0008184">
    <property type="term" value="F:glycogen phosphorylase activity"/>
    <property type="evidence" value="ECO:0007669"/>
    <property type="project" value="InterPro"/>
</dbReference>
<evidence type="ECO:0000259" key="5">
    <source>
        <dbReference type="Pfam" id="PF11897"/>
    </source>
</evidence>
<evidence type="ECO:0000256" key="1">
    <source>
        <dbReference type="ARBA" id="ARBA00001275"/>
    </source>
</evidence>
<dbReference type="Gene3D" id="3.40.50.2000">
    <property type="entry name" value="Glycogen Phosphorylase B"/>
    <property type="match status" value="3"/>
</dbReference>
<dbReference type="InterPro" id="IPR024517">
    <property type="entry name" value="Glycogen_phosphorylase_DUF3417"/>
</dbReference>
<dbReference type="EMBL" id="VHSG01000025">
    <property type="protein sequence ID" value="TQV70199.1"/>
    <property type="molecule type" value="Genomic_DNA"/>
</dbReference>
<dbReference type="PANTHER" id="PTHR42655:SF1">
    <property type="entry name" value="GLYCOGEN PHOSPHORYLASE"/>
    <property type="match status" value="1"/>
</dbReference>
<dbReference type="InterPro" id="IPR011834">
    <property type="entry name" value="Agluc_phsphrylas"/>
</dbReference>
<dbReference type="GO" id="GO:0005975">
    <property type="term" value="P:carbohydrate metabolic process"/>
    <property type="evidence" value="ECO:0007669"/>
    <property type="project" value="InterPro"/>
</dbReference>
<keyword evidence="7" id="KW-1185">Reference proteome</keyword>
<evidence type="ECO:0000256" key="3">
    <source>
        <dbReference type="ARBA" id="ARBA00022533"/>
    </source>
</evidence>
<comment type="caution">
    <text evidence="6">The sequence shown here is derived from an EMBL/GenBank/DDBJ whole genome shotgun (WGS) entry which is preliminary data.</text>
</comment>
<keyword evidence="3" id="KW-0021">Allosteric enzyme</keyword>
<dbReference type="Pfam" id="PF11897">
    <property type="entry name" value="DUF3417"/>
    <property type="match status" value="1"/>
</dbReference>
<dbReference type="SUPFAM" id="SSF53756">
    <property type="entry name" value="UDP-Glycosyltransferase/glycogen phosphorylase"/>
    <property type="match status" value="1"/>
</dbReference>
<evidence type="ECO:0000313" key="6">
    <source>
        <dbReference type="EMBL" id="TQV70199.1"/>
    </source>
</evidence>
<evidence type="ECO:0000256" key="4">
    <source>
        <dbReference type="PIRSR" id="PIRSR000460-1"/>
    </source>
</evidence>
<dbReference type="InterPro" id="IPR000811">
    <property type="entry name" value="Glyco_trans_35"/>
</dbReference>
<dbReference type="AlphaFoldDB" id="A0A545SZ44"/>
<dbReference type="PANTHER" id="PTHR42655">
    <property type="entry name" value="GLYCOGEN PHOSPHORYLASE"/>
    <property type="match status" value="1"/>
</dbReference>
<dbReference type="InterPro" id="IPR052182">
    <property type="entry name" value="Glycogen/Maltodextrin_Phosph"/>
</dbReference>
<dbReference type="Pfam" id="PF00343">
    <property type="entry name" value="Phosphorylase"/>
    <property type="match status" value="1"/>
</dbReference>
<gene>
    <name evidence="6" type="ORF">FKG94_22040</name>
</gene>
<keyword evidence="6" id="KW-0808">Transferase</keyword>